<evidence type="ECO:0000313" key="2">
    <source>
        <dbReference type="EMBL" id="KAK8396728.1"/>
    </source>
</evidence>
<comment type="caution">
    <text evidence="2">The sequence shown here is derived from an EMBL/GenBank/DDBJ whole genome shotgun (WGS) entry which is preliminary data.</text>
</comment>
<sequence length="247" mass="28148">MDNMISYESAPKVNLDLESRIQEACPQLCVTRPWNCAVTTSGMRTPAVGVPQRHGDFPHPYKASLTPVRPPHPLQHPCKMSFNPSTTSIRHHSPSQGPSPLQHPPHPYYTRLYTPYSFPCVLLSSSLPPYKHPQDPPSPTPPPCLPERRHKWKEKKNDNDNTKETKEEEEKEERRKRKKKTSLLHPTSRNTNSPPSASLSLHPPNHTFYSSPPSRLVPRKPPVPKRIEFRPHVLVTFRIAQHVPPAT</sequence>
<feature type="compositionally biased region" description="Pro residues" evidence="1">
    <location>
        <begin position="135"/>
        <end position="145"/>
    </location>
</feature>
<reference evidence="2 3" key="1">
    <citation type="submission" date="2023-03" db="EMBL/GenBank/DDBJ databases">
        <title>High-quality genome of Scylla paramamosain provides insights in environmental adaptation.</title>
        <authorList>
            <person name="Zhang L."/>
        </authorList>
    </citation>
    <scope>NUCLEOTIDE SEQUENCE [LARGE SCALE GENOMIC DNA]</scope>
    <source>
        <strain evidence="2">LZ_2023a</strain>
        <tissue evidence="2">Muscle</tissue>
    </source>
</reference>
<name>A0AAW0UBN2_SCYPA</name>
<feature type="region of interest" description="Disordered" evidence="1">
    <location>
        <begin position="131"/>
        <end position="226"/>
    </location>
</feature>
<accession>A0AAW0UBN2</accession>
<protein>
    <submittedName>
        <fullName evidence="2">Uncharacterized protein</fullName>
    </submittedName>
</protein>
<dbReference type="AlphaFoldDB" id="A0AAW0UBN2"/>
<keyword evidence="3" id="KW-1185">Reference proteome</keyword>
<feature type="compositionally biased region" description="Basic and acidic residues" evidence="1">
    <location>
        <begin position="155"/>
        <end position="168"/>
    </location>
</feature>
<feature type="region of interest" description="Disordered" evidence="1">
    <location>
        <begin position="70"/>
        <end position="106"/>
    </location>
</feature>
<feature type="compositionally biased region" description="Low complexity" evidence="1">
    <location>
        <begin position="192"/>
        <end position="216"/>
    </location>
</feature>
<organism evidence="2 3">
    <name type="scientific">Scylla paramamosain</name>
    <name type="common">Mud crab</name>
    <dbReference type="NCBI Taxonomy" id="85552"/>
    <lineage>
        <taxon>Eukaryota</taxon>
        <taxon>Metazoa</taxon>
        <taxon>Ecdysozoa</taxon>
        <taxon>Arthropoda</taxon>
        <taxon>Crustacea</taxon>
        <taxon>Multicrustacea</taxon>
        <taxon>Malacostraca</taxon>
        <taxon>Eumalacostraca</taxon>
        <taxon>Eucarida</taxon>
        <taxon>Decapoda</taxon>
        <taxon>Pleocyemata</taxon>
        <taxon>Brachyura</taxon>
        <taxon>Eubrachyura</taxon>
        <taxon>Portunoidea</taxon>
        <taxon>Portunidae</taxon>
        <taxon>Portuninae</taxon>
        <taxon>Scylla</taxon>
    </lineage>
</organism>
<evidence type="ECO:0000313" key="3">
    <source>
        <dbReference type="Proteomes" id="UP001487740"/>
    </source>
</evidence>
<dbReference type="EMBL" id="JARAKH010000015">
    <property type="protein sequence ID" value="KAK8396728.1"/>
    <property type="molecule type" value="Genomic_DNA"/>
</dbReference>
<gene>
    <name evidence="2" type="ORF">O3P69_005012</name>
</gene>
<proteinExistence type="predicted"/>
<evidence type="ECO:0000256" key="1">
    <source>
        <dbReference type="SAM" id="MobiDB-lite"/>
    </source>
</evidence>
<dbReference type="Proteomes" id="UP001487740">
    <property type="component" value="Unassembled WGS sequence"/>
</dbReference>
<feature type="compositionally biased region" description="Polar residues" evidence="1">
    <location>
        <begin position="82"/>
        <end position="99"/>
    </location>
</feature>